<organism evidence="1 2">
    <name type="scientific">Raphidocelis subcapitata</name>
    <dbReference type="NCBI Taxonomy" id="307507"/>
    <lineage>
        <taxon>Eukaryota</taxon>
        <taxon>Viridiplantae</taxon>
        <taxon>Chlorophyta</taxon>
        <taxon>core chlorophytes</taxon>
        <taxon>Chlorophyceae</taxon>
        <taxon>CS clade</taxon>
        <taxon>Sphaeropleales</taxon>
        <taxon>Selenastraceae</taxon>
        <taxon>Raphidocelis</taxon>
    </lineage>
</organism>
<evidence type="ECO:0000313" key="2">
    <source>
        <dbReference type="Proteomes" id="UP000247498"/>
    </source>
</evidence>
<dbReference type="AlphaFoldDB" id="A0A2V0PLQ7"/>
<gene>
    <name evidence="1" type="ORF">Rsub_13402</name>
</gene>
<evidence type="ECO:0000313" key="1">
    <source>
        <dbReference type="EMBL" id="GBG00667.1"/>
    </source>
</evidence>
<dbReference type="Proteomes" id="UP000247498">
    <property type="component" value="Unassembled WGS sequence"/>
</dbReference>
<keyword evidence="2" id="KW-1185">Reference proteome</keyword>
<reference evidence="1 2" key="1">
    <citation type="journal article" date="2018" name="Sci. Rep.">
        <title>Raphidocelis subcapitata (=Pseudokirchneriella subcapitata) provides an insight into genome evolution and environmental adaptations in the Sphaeropleales.</title>
        <authorList>
            <person name="Suzuki S."/>
            <person name="Yamaguchi H."/>
            <person name="Nakajima N."/>
            <person name="Kawachi M."/>
        </authorList>
    </citation>
    <scope>NUCLEOTIDE SEQUENCE [LARGE SCALE GENOMIC DNA]</scope>
    <source>
        <strain evidence="1 2">NIES-35</strain>
    </source>
</reference>
<dbReference type="InParanoid" id="A0A2V0PLQ7"/>
<protein>
    <submittedName>
        <fullName evidence="1">Uncharacterized protein</fullName>
    </submittedName>
</protein>
<comment type="caution">
    <text evidence="1">The sequence shown here is derived from an EMBL/GenBank/DDBJ whole genome shotgun (WGS) entry which is preliminary data.</text>
</comment>
<accession>A0A2V0PLQ7</accession>
<proteinExistence type="predicted"/>
<dbReference type="EMBL" id="BDRX01000295">
    <property type="protein sequence ID" value="GBG00667.1"/>
    <property type="molecule type" value="Genomic_DNA"/>
</dbReference>
<feature type="non-terminal residue" evidence="1">
    <location>
        <position position="1"/>
    </location>
</feature>
<name>A0A2V0PLQ7_9CHLO</name>
<sequence>FAGAGDGTPSLVQPKAPRALAGANPLQWTATNFQPAVPTANQKLTFILYIQNVSGKKTPKGNIALWSNLPAPAGCGMAGDSELRLPALDPMEFATLTASVPLGPADAGPTTVRMLVDSTCVVSMQSPELNQASFTAPSLSTLDTRSLAFVDGAPLDMAFWNGDEMRVARTDPKYPLGEPKFNYGVDTYSVIYAVQNSGSVPIADGLRLAVYAGKDVKPPPPCGDAGDGSVRLPQLKDGDIKDITVEGLKPPTAEEILKGQKTVTLTAYLDADCVLYKDPAKRPRSVSLFQPTPFDAPIMEGVRLKGDQAADRIKITYPRVALKVGGAFSKFTARFEIGNGASGAGRGAVGAVYVWVRPLDEDNIGGYYKGSPCNFKDWTAKASFPDVLIKDIPVPQVAGSYILSAVADGDCDSSPAQQSVVRNMAVTPTYTAFYVEP</sequence>